<evidence type="ECO:0000256" key="1">
    <source>
        <dbReference type="ARBA" id="ARBA00022884"/>
    </source>
</evidence>
<dbReference type="GO" id="GO:0070578">
    <property type="term" value="C:RISC-loading complex"/>
    <property type="evidence" value="ECO:0007669"/>
    <property type="project" value="TreeGrafter"/>
</dbReference>
<dbReference type="GO" id="GO:0030422">
    <property type="term" value="P:siRNA processing"/>
    <property type="evidence" value="ECO:0007669"/>
    <property type="project" value="TreeGrafter"/>
</dbReference>
<feature type="domain" description="DRBM" evidence="3">
    <location>
        <begin position="365"/>
        <end position="433"/>
    </location>
</feature>
<proteinExistence type="predicted"/>
<dbReference type="CDD" id="cd19864">
    <property type="entry name" value="DSRM_PRKRA-like_rpt3"/>
    <property type="match status" value="1"/>
</dbReference>
<name>A0A7R9G2D0_TIMSH</name>
<dbReference type="Gene3D" id="3.30.160.20">
    <property type="match status" value="3"/>
</dbReference>
<dbReference type="GO" id="GO:0003725">
    <property type="term" value="F:double-stranded RNA binding"/>
    <property type="evidence" value="ECO:0007669"/>
    <property type="project" value="TreeGrafter"/>
</dbReference>
<protein>
    <recommendedName>
        <fullName evidence="3">DRBM domain-containing protein</fullName>
    </recommendedName>
</protein>
<dbReference type="Pfam" id="PF00035">
    <property type="entry name" value="dsrm"/>
    <property type="match status" value="2"/>
</dbReference>
<dbReference type="GO" id="GO:0016442">
    <property type="term" value="C:RISC complex"/>
    <property type="evidence" value="ECO:0007669"/>
    <property type="project" value="TreeGrafter"/>
</dbReference>
<dbReference type="PANTHER" id="PTHR46205">
    <property type="entry name" value="LOQUACIOUS, ISOFORM B"/>
    <property type="match status" value="1"/>
</dbReference>
<sequence>MLLYQQDNLTLDHSATEVNIRYLIRPTASQTELEAPGFETETSGPEVSKSDHYTTEAEMAVTLGKTPVSVLQELLSRRGTTPKYELVQIEGAIHEPTFRYRVTVSDVVAMGTGRSKKEAKHAAAKAILDKMIVSSQEEGGGIIGSTNNIPDVKSEIVSPYDDKIPGNPIGMLQEICMSRRWPPPSYDLTSEEGLPHERLFTIQCTVFKQKETAHHHQPSHSQPTPVGANWSDSAPSLLVLAPSLLSAPDLVSAGWKDDVMLVRMAGTGKSKKLAKRQAANKMWEKLQDAQNVSSSVSPGLEDDDEISNSVPNVAARYADLKDSKISTLSTNHSHKVSQFHKNLKGSSGPKLSDLQTTTLNNLDFNFVQFLNEIASEQLFEVTYVDIEEKSINGKAQCLVQLSTLPVAVCYGCGISSKEAQSSAAQNALEYLKIMTKK</sequence>
<accession>A0A7R9G2D0</accession>
<evidence type="ECO:0000256" key="2">
    <source>
        <dbReference type="PROSITE-ProRule" id="PRU00266"/>
    </source>
</evidence>
<evidence type="ECO:0000313" key="4">
    <source>
        <dbReference type="EMBL" id="CAD7263198.1"/>
    </source>
</evidence>
<dbReference type="FunFam" id="3.30.160.20:FF:000007">
    <property type="entry name" value="Double-stranded RNA-binding protein Staufen homolog 1"/>
    <property type="match status" value="1"/>
</dbReference>
<reference evidence="4" key="1">
    <citation type="submission" date="2020-11" db="EMBL/GenBank/DDBJ databases">
        <authorList>
            <person name="Tran Van P."/>
        </authorList>
    </citation>
    <scope>NUCLEOTIDE SEQUENCE</scope>
</reference>
<dbReference type="SUPFAM" id="SSF54768">
    <property type="entry name" value="dsRNA-binding domain-like"/>
    <property type="match status" value="4"/>
</dbReference>
<dbReference type="EMBL" id="OC003369">
    <property type="protein sequence ID" value="CAD7263198.1"/>
    <property type="molecule type" value="Genomic_DNA"/>
</dbReference>
<dbReference type="GO" id="GO:0005634">
    <property type="term" value="C:nucleus"/>
    <property type="evidence" value="ECO:0007669"/>
    <property type="project" value="TreeGrafter"/>
</dbReference>
<organism evidence="4">
    <name type="scientific">Timema shepardi</name>
    <name type="common">Walking stick</name>
    <dbReference type="NCBI Taxonomy" id="629360"/>
    <lineage>
        <taxon>Eukaryota</taxon>
        <taxon>Metazoa</taxon>
        <taxon>Ecdysozoa</taxon>
        <taxon>Arthropoda</taxon>
        <taxon>Hexapoda</taxon>
        <taxon>Insecta</taxon>
        <taxon>Pterygota</taxon>
        <taxon>Neoptera</taxon>
        <taxon>Polyneoptera</taxon>
        <taxon>Phasmatodea</taxon>
        <taxon>Timematodea</taxon>
        <taxon>Timematoidea</taxon>
        <taxon>Timematidae</taxon>
        <taxon>Timema</taxon>
    </lineage>
</organism>
<dbReference type="GO" id="GO:0070920">
    <property type="term" value="P:regulation of regulatory ncRNA processing"/>
    <property type="evidence" value="ECO:0007669"/>
    <property type="project" value="TreeGrafter"/>
</dbReference>
<dbReference type="SMART" id="SM00358">
    <property type="entry name" value="DSRM"/>
    <property type="match status" value="3"/>
</dbReference>
<dbReference type="AlphaFoldDB" id="A0A7R9G2D0"/>
<gene>
    <name evidence="4" type="ORF">TSIB3V08_LOCUS7285</name>
</gene>
<feature type="domain" description="DRBM" evidence="3">
    <location>
        <begin position="167"/>
        <end position="288"/>
    </location>
</feature>
<feature type="domain" description="DRBM" evidence="3">
    <location>
        <begin position="66"/>
        <end position="133"/>
    </location>
</feature>
<keyword evidence="1 2" id="KW-0694">RNA-binding</keyword>
<dbReference type="InterPro" id="IPR051247">
    <property type="entry name" value="RLC_Component"/>
</dbReference>
<dbReference type="InterPro" id="IPR014720">
    <property type="entry name" value="dsRBD_dom"/>
</dbReference>
<dbReference type="GO" id="GO:0005737">
    <property type="term" value="C:cytoplasm"/>
    <property type="evidence" value="ECO:0007669"/>
    <property type="project" value="TreeGrafter"/>
</dbReference>
<evidence type="ECO:0000259" key="3">
    <source>
        <dbReference type="PROSITE" id="PS50137"/>
    </source>
</evidence>
<dbReference type="CDD" id="cd19862">
    <property type="entry name" value="DSRM_PRKRA-like_rpt1"/>
    <property type="match status" value="1"/>
</dbReference>
<dbReference type="PANTHER" id="PTHR46205:SF3">
    <property type="entry name" value="LOQUACIOUS, ISOFORM B"/>
    <property type="match status" value="1"/>
</dbReference>
<dbReference type="PROSITE" id="PS50137">
    <property type="entry name" value="DS_RBD"/>
    <property type="match status" value="3"/>
</dbReference>
<dbReference type="GO" id="GO:0035197">
    <property type="term" value="F:siRNA binding"/>
    <property type="evidence" value="ECO:0007669"/>
    <property type="project" value="TreeGrafter"/>
</dbReference>